<dbReference type="InterPro" id="IPR045732">
    <property type="entry name" value="DUF6086"/>
</dbReference>
<dbReference type="Proteomes" id="UP001595816">
    <property type="component" value="Unassembled WGS sequence"/>
</dbReference>
<proteinExistence type="predicted"/>
<evidence type="ECO:0000313" key="1">
    <source>
        <dbReference type="EMBL" id="MFC4130085.1"/>
    </source>
</evidence>
<protein>
    <submittedName>
        <fullName evidence="1">DUF6086 family protein</fullName>
    </submittedName>
</protein>
<gene>
    <name evidence="1" type="ORF">ACFOZ4_05640</name>
</gene>
<dbReference type="RefSeq" id="WP_253755826.1">
    <property type="nucleotide sequence ID" value="NZ_JAMZDZ010000001.1"/>
</dbReference>
<sequence length="139" mass="14975">MSQIFRTGEAILWFPSNRVARLFHSLTEVLVSVAGRPAGMDDTGADEYEIDQEVFEAFVNELARQYLGSSHVIMRSMLEGYLATALVLVERAGGSVAALSEAIGLDPRDISVGPGGIGELGDVERLRQLAAVHAQAMSR</sequence>
<name>A0ABV8LIF2_9ACTN</name>
<accession>A0ABV8LIF2</accession>
<keyword evidence="2" id="KW-1185">Reference proteome</keyword>
<comment type="caution">
    <text evidence="1">The sequence shown here is derived from an EMBL/GenBank/DDBJ whole genome shotgun (WGS) entry which is preliminary data.</text>
</comment>
<reference evidence="2" key="1">
    <citation type="journal article" date="2019" name="Int. J. Syst. Evol. Microbiol.">
        <title>The Global Catalogue of Microorganisms (GCM) 10K type strain sequencing project: providing services to taxonomists for standard genome sequencing and annotation.</title>
        <authorList>
            <consortium name="The Broad Institute Genomics Platform"/>
            <consortium name="The Broad Institute Genome Sequencing Center for Infectious Disease"/>
            <person name="Wu L."/>
            <person name="Ma J."/>
        </authorList>
    </citation>
    <scope>NUCLEOTIDE SEQUENCE [LARGE SCALE GENOMIC DNA]</scope>
    <source>
        <strain evidence="2">CGMCC 4.7289</strain>
    </source>
</reference>
<dbReference type="EMBL" id="JBHSAY010000004">
    <property type="protein sequence ID" value="MFC4130085.1"/>
    <property type="molecule type" value="Genomic_DNA"/>
</dbReference>
<organism evidence="1 2">
    <name type="scientific">Hamadaea flava</name>
    <dbReference type="NCBI Taxonomy" id="1742688"/>
    <lineage>
        <taxon>Bacteria</taxon>
        <taxon>Bacillati</taxon>
        <taxon>Actinomycetota</taxon>
        <taxon>Actinomycetes</taxon>
        <taxon>Micromonosporales</taxon>
        <taxon>Micromonosporaceae</taxon>
        <taxon>Hamadaea</taxon>
    </lineage>
</organism>
<evidence type="ECO:0000313" key="2">
    <source>
        <dbReference type="Proteomes" id="UP001595816"/>
    </source>
</evidence>
<dbReference type="Pfam" id="PF19564">
    <property type="entry name" value="DUF6086"/>
    <property type="match status" value="1"/>
</dbReference>